<accession>A0A7N5KAH4</accession>
<name>A0A7N5KAH4_AILME</name>
<keyword evidence="2" id="KW-1185">Reference proteome</keyword>
<reference evidence="1 2" key="1">
    <citation type="journal article" date="2010" name="Nature">
        <title>The sequence and de novo assembly of the giant panda genome.</title>
        <authorList>
            <person name="Li R."/>
            <person name="Fan W."/>
            <person name="Tian G."/>
            <person name="Zhu H."/>
            <person name="He L."/>
            <person name="Cai J."/>
            <person name="Huang Q."/>
            <person name="Cai Q."/>
            <person name="Li B."/>
            <person name="Bai Y."/>
            <person name="Zhang Z."/>
            <person name="Zhang Y."/>
            <person name="Wang W."/>
            <person name="Li J."/>
            <person name="Wei F."/>
            <person name="Li H."/>
            <person name="Jian M."/>
            <person name="Li J."/>
            <person name="Zhang Z."/>
            <person name="Nielsen R."/>
            <person name="Li D."/>
            <person name="Gu W."/>
            <person name="Yang Z."/>
            <person name="Xuan Z."/>
            <person name="Ryder O.A."/>
            <person name="Leung F.C."/>
            <person name="Zhou Y."/>
            <person name="Cao J."/>
            <person name="Sun X."/>
            <person name="Fu Y."/>
            <person name="Fang X."/>
            <person name="Guo X."/>
            <person name="Wang B."/>
            <person name="Hou R."/>
            <person name="Shen F."/>
            <person name="Mu B."/>
            <person name="Ni P."/>
            <person name="Lin R."/>
            <person name="Qian W."/>
            <person name="Wang G."/>
            <person name="Yu C."/>
            <person name="Nie W."/>
            <person name="Wang J."/>
            <person name="Wu Z."/>
            <person name="Liang H."/>
            <person name="Min J."/>
            <person name="Wu Q."/>
            <person name="Cheng S."/>
            <person name="Ruan J."/>
            <person name="Wang M."/>
            <person name="Shi Z."/>
            <person name="Wen M."/>
            <person name="Liu B."/>
            <person name="Ren X."/>
            <person name="Zheng H."/>
            <person name="Dong D."/>
            <person name="Cook K."/>
            <person name="Shan G."/>
            <person name="Zhang H."/>
            <person name="Kosiol C."/>
            <person name="Xie X."/>
            <person name="Lu Z."/>
            <person name="Zheng H."/>
            <person name="Li Y."/>
            <person name="Steiner C.C."/>
            <person name="Lam T.T."/>
            <person name="Lin S."/>
            <person name="Zhang Q."/>
            <person name="Li G."/>
            <person name="Tian J."/>
            <person name="Gong T."/>
            <person name="Liu H."/>
            <person name="Zhang D."/>
            <person name="Fang L."/>
            <person name="Ye C."/>
            <person name="Zhang J."/>
            <person name="Hu W."/>
            <person name="Xu A."/>
            <person name="Ren Y."/>
            <person name="Zhang G."/>
            <person name="Bruford M.W."/>
            <person name="Li Q."/>
            <person name="Ma L."/>
            <person name="Guo Y."/>
            <person name="An N."/>
            <person name="Hu Y."/>
            <person name="Zheng Y."/>
            <person name="Shi Y."/>
            <person name="Li Z."/>
            <person name="Liu Q."/>
            <person name="Chen Y."/>
            <person name="Zhao J."/>
            <person name="Qu N."/>
            <person name="Zhao S."/>
            <person name="Tian F."/>
            <person name="Wang X."/>
            <person name="Wang H."/>
            <person name="Xu L."/>
            <person name="Liu X."/>
            <person name="Vinar T."/>
            <person name="Wang Y."/>
            <person name="Lam T.W."/>
            <person name="Yiu S.M."/>
            <person name="Liu S."/>
            <person name="Zhang H."/>
            <person name="Li D."/>
            <person name="Huang Y."/>
            <person name="Wang X."/>
            <person name="Yang G."/>
            <person name="Jiang Z."/>
            <person name="Wang J."/>
            <person name="Qin N."/>
            <person name="Li L."/>
            <person name="Li J."/>
            <person name="Bolund L."/>
            <person name="Kristiansen K."/>
            <person name="Wong G.K."/>
            <person name="Olson M."/>
            <person name="Zhang X."/>
            <person name="Li S."/>
            <person name="Yang H."/>
            <person name="Wang J."/>
            <person name="Wang J."/>
        </authorList>
    </citation>
    <scope>NUCLEOTIDE SEQUENCE [LARGE SCALE GENOMIC DNA]</scope>
</reference>
<dbReference type="InParanoid" id="A0A7N5KAH4"/>
<dbReference type="AlphaFoldDB" id="A0A7N5KAH4"/>
<sequence length="115" mass="12512">RGTREKDRVAGAVPSSVDVKFGGVVGCLEERFLGGEFQVLQRIFTASQQLWHRKDAVAGGISRSAGHQFWGFLAFKETLLDSRAQKGLWALDSSSGLAVTCLDVSSYVPALELRL</sequence>
<reference evidence="1" key="3">
    <citation type="submission" date="2025-09" db="UniProtKB">
        <authorList>
            <consortium name="Ensembl"/>
        </authorList>
    </citation>
    <scope>IDENTIFICATION</scope>
</reference>
<reference evidence="1" key="2">
    <citation type="submission" date="2025-08" db="UniProtKB">
        <authorList>
            <consortium name="Ensembl"/>
        </authorList>
    </citation>
    <scope>IDENTIFICATION</scope>
</reference>
<dbReference type="Ensembl" id="ENSAMET00000047158.1">
    <property type="protein sequence ID" value="ENSAMEP00000037022.1"/>
    <property type="gene ID" value="ENSAMEG00000026047.1"/>
</dbReference>
<protein>
    <submittedName>
        <fullName evidence="1">Uncharacterized protein</fullName>
    </submittedName>
</protein>
<organism evidence="1 2">
    <name type="scientific">Ailuropoda melanoleuca</name>
    <name type="common">Giant panda</name>
    <dbReference type="NCBI Taxonomy" id="9646"/>
    <lineage>
        <taxon>Eukaryota</taxon>
        <taxon>Metazoa</taxon>
        <taxon>Chordata</taxon>
        <taxon>Craniata</taxon>
        <taxon>Vertebrata</taxon>
        <taxon>Euteleostomi</taxon>
        <taxon>Mammalia</taxon>
        <taxon>Eutheria</taxon>
        <taxon>Laurasiatheria</taxon>
        <taxon>Carnivora</taxon>
        <taxon>Caniformia</taxon>
        <taxon>Ursidae</taxon>
        <taxon>Ailuropoda</taxon>
    </lineage>
</organism>
<evidence type="ECO:0000313" key="1">
    <source>
        <dbReference type="Ensembl" id="ENSAMEP00000037022.1"/>
    </source>
</evidence>
<dbReference type="Proteomes" id="UP000008912">
    <property type="component" value="Unassembled WGS sequence"/>
</dbReference>
<evidence type="ECO:0000313" key="2">
    <source>
        <dbReference type="Proteomes" id="UP000008912"/>
    </source>
</evidence>
<proteinExistence type="predicted"/>